<keyword evidence="1" id="KW-0378">Hydrolase</keyword>
<dbReference type="SUPFAM" id="SSF82153">
    <property type="entry name" value="FAS1 domain"/>
    <property type="match status" value="1"/>
</dbReference>
<dbReference type="PANTHER" id="PTHR46020">
    <property type="entry name" value="OSJNBB0059K02.9 PROTEIN"/>
    <property type="match status" value="1"/>
</dbReference>
<dbReference type="Gene3D" id="3.40.50.1110">
    <property type="entry name" value="SGNH hydrolase"/>
    <property type="match status" value="1"/>
</dbReference>
<dbReference type="Proteomes" id="UP001497522">
    <property type="component" value="Chromosome 15"/>
</dbReference>
<dbReference type="PROSITE" id="PS50213">
    <property type="entry name" value="FAS1"/>
    <property type="match status" value="1"/>
</dbReference>
<feature type="signal peptide" evidence="3">
    <location>
        <begin position="1"/>
        <end position="28"/>
    </location>
</feature>
<keyword evidence="6" id="KW-1185">Reference proteome</keyword>
<reference evidence="5" key="1">
    <citation type="submission" date="2024-03" db="EMBL/GenBank/DDBJ databases">
        <authorList>
            <consortium name="ELIXIR-Norway"/>
            <consortium name="Elixir Norway"/>
        </authorList>
    </citation>
    <scope>NUCLEOTIDE SEQUENCE</scope>
</reference>
<evidence type="ECO:0000313" key="6">
    <source>
        <dbReference type="Proteomes" id="UP001497522"/>
    </source>
</evidence>
<evidence type="ECO:0000256" key="3">
    <source>
        <dbReference type="SAM" id="SignalP"/>
    </source>
</evidence>
<dbReference type="PANTHER" id="PTHR46020:SF4">
    <property type="entry name" value="OS04G0650200 PROTEIN"/>
    <property type="match status" value="1"/>
</dbReference>
<accession>A0ABP1ARX7</accession>
<proteinExistence type="predicted"/>
<protein>
    <recommendedName>
        <fullName evidence="4">FAS1 domain-containing protein</fullName>
    </recommendedName>
</protein>
<evidence type="ECO:0000256" key="2">
    <source>
        <dbReference type="ARBA" id="ARBA00023098"/>
    </source>
</evidence>
<dbReference type="InterPro" id="IPR000782">
    <property type="entry name" value="FAS1_domain"/>
</dbReference>
<dbReference type="Pfam" id="PF02469">
    <property type="entry name" value="Fasciclin"/>
    <property type="match status" value="1"/>
</dbReference>
<name>A0ABP1ARX7_9BRYO</name>
<sequence>MAKFLLCGNYMLTSVLLCFLFSASLLIGAPACAHSDLQKLLFVFGDSYVDTGNLPKTGPYSGPGSLGNFAAYLLGIPTPPPYRLLAGQSIAHGVNFANAGSGVTYTFGTTPLGAQVDNFGLFLRKDPYSKVALANSLTLVGVDGDDYVTFNGNFSTEGLVYINRVVTGVGINLQRLYDMGLRDVMVLKMVWCLVALDWATAVAAIRILQDSLFTHCVSTEVRRCGGIPKHPTMWAWNYIVNLYATKPGFLLLADAPTLLKWWRNNVAIQEPAASPLPQPDMALAIGELQQAVNSILANVNYSESLGLLEGVDVAALLGQLPAGNVTVFLPDNQAYLNAHLKVMDGIFSNDLVNAAAFYHVVDSFLDYNTLLSSHASNLTTFSSHLQLPVSFQPQGIFIGHRSEAAQVEASAAQIVRPNL</sequence>
<gene>
    <name evidence="5" type="ORF">CSSPJE1EN2_LOCUS8071</name>
</gene>
<dbReference type="InterPro" id="IPR036514">
    <property type="entry name" value="SGNH_hydro_sf"/>
</dbReference>
<evidence type="ECO:0000259" key="4">
    <source>
        <dbReference type="PROSITE" id="PS50213"/>
    </source>
</evidence>
<evidence type="ECO:0000313" key="5">
    <source>
        <dbReference type="EMBL" id="CAK9865076.1"/>
    </source>
</evidence>
<feature type="domain" description="FAS1" evidence="4">
    <location>
        <begin position="288"/>
        <end position="419"/>
    </location>
</feature>
<dbReference type="EMBL" id="OZ023716">
    <property type="protein sequence ID" value="CAK9865076.1"/>
    <property type="molecule type" value="Genomic_DNA"/>
</dbReference>
<feature type="chain" id="PRO_5045706201" description="FAS1 domain-containing protein" evidence="3">
    <location>
        <begin position="29"/>
        <end position="419"/>
    </location>
</feature>
<evidence type="ECO:0000256" key="1">
    <source>
        <dbReference type="ARBA" id="ARBA00022801"/>
    </source>
</evidence>
<dbReference type="InterPro" id="IPR036378">
    <property type="entry name" value="FAS1_dom_sf"/>
</dbReference>
<organism evidence="5 6">
    <name type="scientific">Sphagnum jensenii</name>
    <dbReference type="NCBI Taxonomy" id="128206"/>
    <lineage>
        <taxon>Eukaryota</taxon>
        <taxon>Viridiplantae</taxon>
        <taxon>Streptophyta</taxon>
        <taxon>Embryophyta</taxon>
        <taxon>Bryophyta</taxon>
        <taxon>Sphagnophytina</taxon>
        <taxon>Sphagnopsida</taxon>
        <taxon>Sphagnales</taxon>
        <taxon>Sphagnaceae</taxon>
        <taxon>Sphagnum</taxon>
    </lineage>
</organism>
<dbReference type="Gene3D" id="2.30.180.10">
    <property type="entry name" value="FAS1 domain"/>
    <property type="match status" value="1"/>
</dbReference>
<keyword evidence="2" id="KW-0443">Lipid metabolism</keyword>
<keyword evidence="3" id="KW-0732">Signal</keyword>